<proteinExistence type="predicted"/>
<dbReference type="InterPro" id="IPR002227">
    <property type="entry name" value="Tyrosinase_Cu-bd"/>
</dbReference>
<feature type="signal peptide" evidence="3">
    <location>
        <begin position="1"/>
        <end position="24"/>
    </location>
</feature>
<dbReference type="SUPFAM" id="SSF48056">
    <property type="entry name" value="Di-copper centre-containing domain"/>
    <property type="match status" value="1"/>
</dbReference>
<dbReference type="AlphaFoldDB" id="A0A194VAU2"/>
<keyword evidence="1" id="KW-0479">Metal-binding</keyword>
<gene>
    <name evidence="6" type="ORF">VP1G_08295</name>
</gene>
<dbReference type="Proteomes" id="UP000078576">
    <property type="component" value="Unassembled WGS sequence"/>
</dbReference>
<feature type="chain" id="PRO_5008266343" evidence="3">
    <location>
        <begin position="25"/>
        <end position="344"/>
    </location>
</feature>
<keyword evidence="7" id="KW-1185">Reference proteome</keyword>
<dbReference type="InterPro" id="IPR050316">
    <property type="entry name" value="Tyrosinase/Hemocyanin"/>
</dbReference>
<dbReference type="GO" id="GO:0016491">
    <property type="term" value="F:oxidoreductase activity"/>
    <property type="evidence" value="ECO:0007669"/>
    <property type="project" value="InterPro"/>
</dbReference>
<evidence type="ECO:0000259" key="5">
    <source>
        <dbReference type="PROSITE" id="PS00498"/>
    </source>
</evidence>
<dbReference type="InterPro" id="IPR008922">
    <property type="entry name" value="Di-copper_centre_dom_sf"/>
</dbReference>
<evidence type="ECO:0000256" key="1">
    <source>
        <dbReference type="ARBA" id="ARBA00022723"/>
    </source>
</evidence>
<dbReference type="PANTHER" id="PTHR11474:SF126">
    <property type="entry name" value="TYROSINASE-LIKE PROTEIN TYR-1-RELATED"/>
    <property type="match status" value="1"/>
</dbReference>
<accession>A0A194VAU2</accession>
<dbReference type="STRING" id="694573.A0A194VAU2"/>
<dbReference type="Gene3D" id="1.10.1280.10">
    <property type="entry name" value="Di-copper center containing domain from catechol oxidase"/>
    <property type="match status" value="1"/>
</dbReference>
<dbReference type="PANTHER" id="PTHR11474">
    <property type="entry name" value="TYROSINASE FAMILY MEMBER"/>
    <property type="match status" value="1"/>
</dbReference>
<feature type="domain" description="Tyrosinase copper-binding" evidence="5">
    <location>
        <begin position="244"/>
        <end position="255"/>
    </location>
</feature>
<dbReference type="PROSITE" id="PS00497">
    <property type="entry name" value="TYROSINASE_1"/>
    <property type="match status" value="1"/>
</dbReference>
<evidence type="ECO:0000313" key="6">
    <source>
        <dbReference type="EMBL" id="KUI61095.1"/>
    </source>
</evidence>
<dbReference type="Pfam" id="PF00264">
    <property type="entry name" value="Tyrosinase"/>
    <property type="match status" value="1"/>
</dbReference>
<dbReference type="PRINTS" id="PR00092">
    <property type="entry name" value="TYROSINASE"/>
</dbReference>
<evidence type="ECO:0000256" key="2">
    <source>
        <dbReference type="ARBA" id="ARBA00023008"/>
    </source>
</evidence>
<feature type="domain" description="Tyrosinase copper-binding" evidence="4">
    <location>
        <begin position="92"/>
        <end position="109"/>
    </location>
</feature>
<dbReference type="OrthoDB" id="6132182at2759"/>
<organism evidence="6 7">
    <name type="scientific">Cytospora mali</name>
    <name type="common">Apple Valsa canker fungus</name>
    <name type="synonym">Valsa mali</name>
    <dbReference type="NCBI Taxonomy" id="578113"/>
    <lineage>
        <taxon>Eukaryota</taxon>
        <taxon>Fungi</taxon>
        <taxon>Dikarya</taxon>
        <taxon>Ascomycota</taxon>
        <taxon>Pezizomycotina</taxon>
        <taxon>Sordariomycetes</taxon>
        <taxon>Sordariomycetidae</taxon>
        <taxon>Diaporthales</taxon>
        <taxon>Cytosporaceae</taxon>
        <taxon>Cytospora</taxon>
    </lineage>
</organism>
<dbReference type="GO" id="GO:0046872">
    <property type="term" value="F:metal ion binding"/>
    <property type="evidence" value="ECO:0007669"/>
    <property type="project" value="UniProtKB-KW"/>
</dbReference>
<sequence length="344" mass="38945">MFPPSIKSAILGILSLPCLGGALSLPRRDDNRTCTSLNQRKAWHTLTDDEKAEYLRAEKCLMSRPTQLNIEGAKNRWDEVQWAHIVQSNDVHGVGQFLPWHRYYVRAHEALLQQECNYTGAQPYWDEQRDADAGPIEDASVWGTGSLSFGTGGREGDGCVVDGPFANTTLRLDMDWGVTKYDEYCLSRNFTRTYWPWANSTYADECYAMTNYEDAWECYIVKPHSSAHLAVSGTMKLASASPGDPLFFLHHANLDRLWWIWQQADLSSRLNEMSGRNVPTISDLESNEWLFPSDSVLDYDGDTANVTTMDHVLWVVDLLPNVTVADVMDIRGDVICAEYIEVED</sequence>
<keyword evidence="3" id="KW-0732">Signal</keyword>
<protein>
    <submittedName>
        <fullName evidence="6">Tyrosinase</fullName>
    </submittedName>
</protein>
<reference evidence="7" key="1">
    <citation type="submission" date="2014-12" db="EMBL/GenBank/DDBJ databases">
        <title>Genome Sequence of Valsa Canker Pathogens Uncovers a Specific Adaption of Colonization on Woody Bark.</title>
        <authorList>
            <person name="Yin Z."/>
            <person name="Liu H."/>
            <person name="Gao X."/>
            <person name="Li Z."/>
            <person name="Song N."/>
            <person name="Ke X."/>
            <person name="Dai Q."/>
            <person name="Wu Y."/>
            <person name="Sun Y."/>
            <person name="Xu J.-R."/>
            <person name="Kang Z.K."/>
            <person name="Wang L."/>
            <person name="Huang L."/>
        </authorList>
    </citation>
    <scope>NUCLEOTIDE SEQUENCE [LARGE SCALE GENOMIC DNA]</scope>
    <source>
        <strain evidence="7">SXYL134</strain>
    </source>
</reference>
<dbReference type="PROSITE" id="PS00498">
    <property type="entry name" value="TYROSINASE_2"/>
    <property type="match status" value="1"/>
</dbReference>
<evidence type="ECO:0000256" key="3">
    <source>
        <dbReference type="SAM" id="SignalP"/>
    </source>
</evidence>
<dbReference type="EMBL" id="KN714767">
    <property type="protein sequence ID" value="KUI61095.1"/>
    <property type="molecule type" value="Genomic_DNA"/>
</dbReference>
<evidence type="ECO:0000313" key="7">
    <source>
        <dbReference type="Proteomes" id="UP000078576"/>
    </source>
</evidence>
<name>A0A194VAU2_CYTMA</name>
<keyword evidence="2" id="KW-0186">Copper</keyword>
<evidence type="ECO:0000259" key="4">
    <source>
        <dbReference type="PROSITE" id="PS00497"/>
    </source>
</evidence>